<feature type="compositionally biased region" description="Basic and acidic residues" evidence="1">
    <location>
        <begin position="1"/>
        <end position="19"/>
    </location>
</feature>
<dbReference type="PANTHER" id="PTHR48079:SF6">
    <property type="entry name" value="NAD(P)-BINDING DOMAIN-CONTAINING PROTEIN-RELATED"/>
    <property type="match status" value="1"/>
</dbReference>
<dbReference type="AlphaFoldDB" id="A0A538T1B7"/>
<dbReference type="InterPro" id="IPR051783">
    <property type="entry name" value="NAD(P)-dependent_oxidoreduct"/>
</dbReference>
<dbReference type="Gene3D" id="3.40.50.720">
    <property type="entry name" value="NAD(P)-binding Rossmann-like Domain"/>
    <property type="match status" value="1"/>
</dbReference>
<dbReference type="InterPro" id="IPR001509">
    <property type="entry name" value="Epimerase_deHydtase"/>
</dbReference>
<feature type="region of interest" description="Disordered" evidence="1">
    <location>
        <begin position="25"/>
        <end position="47"/>
    </location>
</feature>
<proteinExistence type="predicted"/>
<gene>
    <name evidence="3" type="ORF">E6K76_10455</name>
</gene>
<evidence type="ECO:0000256" key="1">
    <source>
        <dbReference type="SAM" id="MobiDB-lite"/>
    </source>
</evidence>
<organism evidence="3 4">
    <name type="scientific">Eiseniibacteriota bacterium</name>
    <dbReference type="NCBI Taxonomy" id="2212470"/>
    <lineage>
        <taxon>Bacteria</taxon>
        <taxon>Candidatus Eiseniibacteriota</taxon>
    </lineage>
</organism>
<evidence type="ECO:0000313" key="4">
    <source>
        <dbReference type="Proteomes" id="UP000316852"/>
    </source>
</evidence>
<dbReference type="GO" id="GO:0004029">
    <property type="term" value="F:aldehyde dehydrogenase (NAD+) activity"/>
    <property type="evidence" value="ECO:0007669"/>
    <property type="project" value="TreeGrafter"/>
</dbReference>
<reference evidence="3 4" key="1">
    <citation type="journal article" date="2019" name="Nat. Microbiol.">
        <title>Mediterranean grassland soil C-N compound turnover is dependent on rainfall and depth, and is mediated by genomically divergent microorganisms.</title>
        <authorList>
            <person name="Diamond S."/>
            <person name="Andeer P.F."/>
            <person name="Li Z."/>
            <person name="Crits-Christoph A."/>
            <person name="Burstein D."/>
            <person name="Anantharaman K."/>
            <person name="Lane K.R."/>
            <person name="Thomas B.C."/>
            <person name="Pan C."/>
            <person name="Northen T.R."/>
            <person name="Banfield J.F."/>
        </authorList>
    </citation>
    <scope>NUCLEOTIDE SEQUENCE [LARGE SCALE GENOMIC DNA]</scope>
    <source>
        <strain evidence="3">WS_6</strain>
    </source>
</reference>
<feature type="region of interest" description="Disordered" evidence="1">
    <location>
        <begin position="1"/>
        <end position="20"/>
    </location>
</feature>
<feature type="region of interest" description="Disordered" evidence="1">
    <location>
        <begin position="102"/>
        <end position="122"/>
    </location>
</feature>
<dbReference type="PANTHER" id="PTHR48079">
    <property type="entry name" value="PROTEIN YEEZ"/>
    <property type="match status" value="1"/>
</dbReference>
<dbReference type="Pfam" id="PF01370">
    <property type="entry name" value="Epimerase"/>
    <property type="match status" value="1"/>
</dbReference>
<dbReference type="GO" id="GO:0005737">
    <property type="term" value="C:cytoplasm"/>
    <property type="evidence" value="ECO:0007669"/>
    <property type="project" value="TreeGrafter"/>
</dbReference>
<sequence length="407" mass="44377">MRRQSGEEPGARTRQERRWTFVRGSACRRPWLEKTPTGPPGQGGDKLEARAPVAQTDMRSPYRPHRILVAGATGTIGRAILPSLAGFGAPIRVLQHQDPLRDFPARGDLRGDPESRPAIETARGDLARPESLRGIAEGCDVLIHAAARTGFARLARDAQRRINVAGTEALLKEAQSAGVRIFISIGYTGTVQERDDLSRPVDEDTLPEGRYESEYVRMKYEAEAMVLESNRSGGMTTMVVSPGVLAQPGAPTILGGLVQAFVSGELPFQFLNQVWLAASDGSDVGRGVASALVMGRGGRRYFITGECRRLGEVYELLSEISGVPVPRRRLPDLLVEELGLLTPLLPRHSFLRQLVLPRELVLHLKRLAPVENARTRAELGLQPTPLRSTLAAMIGAGEDSARRRASI</sequence>
<dbReference type="Proteomes" id="UP000316852">
    <property type="component" value="Unassembled WGS sequence"/>
</dbReference>
<protein>
    <submittedName>
        <fullName evidence="3">NAD-dependent epimerase/dehydratase family protein</fullName>
    </submittedName>
</protein>
<evidence type="ECO:0000259" key="2">
    <source>
        <dbReference type="Pfam" id="PF01370"/>
    </source>
</evidence>
<name>A0A538T1B7_UNCEI</name>
<feature type="domain" description="NAD-dependent epimerase/dehydratase" evidence="2">
    <location>
        <begin position="67"/>
        <end position="249"/>
    </location>
</feature>
<comment type="caution">
    <text evidence="3">The sequence shown here is derived from an EMBL/GenBank/DDBJ whole genome shotgun (WGS) entry which is preliminary data.</text>
</comment>
<dbReference type="EMBL" id="VBOW01000064">
    <property type="protein sequence ID" value="TMQ57431.1"/>
    <property type="molecule type" value="Genomic_DNA"/>
</dbReference>
<dbReference type="InterPro" id="IPR036291">
    <property type="entry name" value="NAD(P)-bd_dom_sf"/>
</dbReference>
<dbReference type="SUPFAM" id="SSF51735">
    <property type="entry name" value="NAD(P)-binding Rossmann-fold domains"/>
    <property type="match status" value="1"/>
</dbReference>
<evidence type="ECO:0000313" key="3">
    <source>
        <dbReference type="EMBL" id="TMQ57431.1"/>
    </source>
</evidence>
<accession>A0A538T1B7</accession>